<proteinExistence type="predicted"/>
<evidence type="ECO:0000313" key="4">
    <source>
        <dbReference type="Proteomes" id="UP000078555"/>
    </source>
</evidence>
<sequence>MERIRKGIFSLVRGSLRLPRDAHLAFHSVAEGRVLTKKEKGKEVNVVKEIEVAARTEVTTEPGTETKVGAGVKNELLTFHDNVDALQDTQSSWSNYQIDDTFSPYIKKKKKFLNVLSYEVKTYDDSMLYKKSDGCENAYMYSTNVKSLQNSDRVSNNLYVNFFDSSDHNNRSNRGSFVGRSEVPILRKSLFDILYKKHSILFLFTDIKHMYEIDKYINHFEKRKNTYNLQHRIMNQDGNILLLRKKKEPINIFYCYVSPYKFLLSSHYSRKTAQHLKRNYFRNKNFFFLNTKLNVDDQNALLFYHDSRSDSSLPSLLLIDEYCYVRYHIKGLFTNEAAHYLLRALLTI</sequence>
<dbReference type="Proteomes" id="UP000078555">
    <property type="component" value="Unassembled WGS sequence"/>
</dbReference>
<organism evidence="1 4">
    <name type="scientific">Plasmodium ovale wallikeri</name>
    <dbReference type="NCBI Taxonomy" id="864142"/>
    <lineage>
        <taxon>Eukaryota</taxon>
        <taxon>Sar</taxon>
        <taxon>Alveolata</taxon>
        <taxon>Apicomplexa</taxon>
        <taxon>Aconoidasida</taxon>
        <taxon>Haemosporida</taxon>
        <taxon>Plasmodiidae</taxon>
        <taxon>Plasmodium</taxon>
        <taxon>Plasmodium (Plasmodium)</taxon>
    </lineage>
</organism>
<gene>
    <name evidence="1" type="ORF">POVWA1_059690</name>
    <name evidence="2" type="ORF">POVWA2_059030</name>
</gene>
<dbReference type="EMBL" id="FLRD01000154">
    <property type="protein sequence ID" value="SBT49519.1"/>
    <property type="molecule type" value="Genomic_DNA"/>
</dbReference>
<dbReference type="AlphaFoldDB" id="A0A1A8ZZC9"/>
<evidence type="ECO:0000313" key="2">
    <source>
        <dbReference type="EMBL" id="SBT49891.1"/>
    </source>
</evidence>
<reference evidence="1" key="2">
    <citation type="submission" date="2016-05" db="EMBL/GenBank/DDBJ databases">
        <authorList>
            <person name="Lavstsen T."/>
            <person name="Jespersen J.S."/>
        </authorList>
    </citation>
    <scope>NUCLEOTIDE SEQUENCE [LARGE SCALE GENOMIC DNA]</scope>
</reference>
<dbReference type="EMBL" id="FLRE01000198">
    <property type="protein sequence ID" value="SBT49891.1"/>
    <property type="molecule type" value="Genomic_DNA"/>
</dbReference>
<reference evidence="3 4" key="1">
    <citation type="submission" date="2016-05" db="EMBL/GenBank/DDBJ databases">
        <authorList>
            <person name="Naeem Raeece"/>
        </authorList>
    </citation>
    <scope>NUCLEOTIDE SEQUENCE [LARGE SCALE GENOMIC DNA]</scope>
</reference>
<accession>A0A1A8ZZC9</accession>
<name>A0A1A8ZZC9_PLAOA</name>
<evidence type="ECO:0000313" key="3">
    <source>
        <dbReference type="Proteomes" id="UP000078550"/>
    </source>
</evidence>
<dbReference type="Proteomes" id="UP000078550">
    <property type="component" value="Unassembled WGS sequence"/>
</dbReference>
<evidence type="ECO:0000313" key="1">
    <source>
        <dbReference type="EMBL" id="SBT49519.1"/>
    </source>
</evidence>
<keyword evidence="4" id="KW-1185">Reference proteome</keyword>
<protein>
    <submittedName>
        <fullName evidence="1">Uncharacterized protein</fullName>
    </submittedName>
</protein>